<gene>
    <name evidence="2" type="ORF">GCM10017056_01790</name>
</gene>
<dbReference type="RefSeq" id="WP_189678146.1">
    <property type="nucleotide sequence ID" value="NZ_BNCJ01000001.1"/>
</dbReference>
<feature type="transmembrane region" description="Helical" evidence="1">
    <location>
        <begin position="90"/>
        <end position="111"/>
    </location>
</feature>
<feature type="transmembrane region" description="Helical" evidence="1">
    <location>
        <begin position="175"/>
        <end position="195"/>
    </location>
</feature>
<keyword evidence="1" id="KW-0472">Membrane</keyword>
<keyword evidence="3" id="KW-1185">Reference proteome</keyword>
<evidence type="ECO:0000313" key="2">
    <source>
        <dbReference type="EMBL" id="GHF33983.1"/>
    </source>
</evidence>
<reference evidence="2" key="2">
    <citation type="submission" date="2020-09" db="EMBL/GenBank/DDBJ databases">
        <authorList>
            <person name="Sun Q."/>
            <person name="Kim S."/>
        </authorList>
    </citation>
    <scope>NUCLEOTIDE SEQUENCE</scope>
    <source>
        <strain evidence="2">KCTC 42650</strain>
    </source>
</reference>
<evidence type="ECO:0000313" key="3">
    <source>
        <dbReference type="Proteomes" id="UP000626220"/>
    </source>
</evidence>
<feature type="transmembrane region" description="Helical" evidence="1">
    <location>
        <begin position="149"/>
        <end position="169"/>
    </location>
</feature>
<protein>
    <recommendedName>
        <fullName evidence="4">Yip1 domain-containing protein</fullName>
    </recommendedName>
</protein>
<sequence length="199" mass="21402">MDRFFRLDLPVLVFARNVLVLSLLGLVPLLAVFVLRTPGFAELLLGNGEAMRLFLRQVVTNGLPVVFVINYASLFLFAALAEGRRLGPGLVLLGDPLLRVLLFVGLHALIYPLSADWFGSFGGDRMLALHVVGPTLVRSAQFGNISGVYLYATLAGALPLYAAAMARMGWLRWPLALGVFALAAALLTGAAELIVRLQG</sequence>
<evidence type="ECO:0008006" key="4">
    <source>
        <dbReference type="Google" id="ProtNLM"/>
    </source>
</evidence>
<dbReference type="Proteomes" id="UP000626220">
    <property type="component" value="Unassembled WGS sequence"/>
</dbReference>
<proteinExistence type="predicted"/>
<evidence type="ECO:0000256" key="1">
    <source>
        <dbReference type="SAM" id="Phobius"/>
    </source>
</evidence>
<comment type="caution">
    <text evidence="2">The sequence shown here is derived from an EMBL/GenBank/DDBJ whole genome shotgun (WGS) entry which is preliminary data.</text>
</comment>
<feature type="transmembrane region" description="Helical" evidence="1">
    <location>
        <begin position="12"/>
        <end position="34"/>
    </location>
</feature>
<dbReference type="AlphaFoldDB" id="A0A8J3GTX1"/>
<dbReference type="EMBL" id="BNCJ01000001">
    <property type="protein sequence ID" value="GHF33983.1"/>
    <property type="molecule type" value="Genomic_DNA"/>
</dbReference>
<feature type="transmembrane region" description="Helical" evidence="1">
    <location>
        <begin position="54"/>
        <end position="78"/>
    </location>
</feature>
<reference evidence="2" key="1">
    <citation type="journal article" date="2014" name="Int. J. Syst. Evol. Microbiol.">
        <title>Complete genome sequence of Corynebacterium casei LMG S-19264T (=DSM 44701T), isolated from a smear-ripened cheese.</title>
        <authorList>
            <consortium name="US DOE Joint Genome Institute (JGI-PGF)"/>
            <person name="Walter F."/>
            <person name="Albersmeier A."/>
            <person name="Kalinowski J."/>
            <person name="Ruckert C."/>
        </authorList>
    </citation>
    <scope>NUCLEOTIDE SEQUENCE</scope>
    <source>
        <strain evidence="2">KCTC 42650</strain>
    </source>
</reference>
<keyword evidence="1" id="KW-0812">Transmembrane</keyword>
<keyword evidence="1" id="KW-1133">Transmembrane helix</keyword>
<organism evidence="2 3">
    <name type="scientific">Seohaeicola zhoushanensis</name>
    <dbReference type="NCBI Taxonomy" id="1569283"/>
    <lineage>
        <taxon>Bacteria</taxon>
        <taxon>Pseudomonadati</taxon>
        <taxon>Pseudomonadota</taxon>
        <taxon>Alphaproteobacteria</taxon>
        <taxon>Rhodobacterales</taxon>
        <taxon>Roseobacteraceae</taxon>
        <taxon>Seohaeicola</taxon>
    </lineage>
</organism>
<name>A0A8J3GTX1_9RHOB</name>
<accession>A0A8J3GTX1</accession>